<dbReference type="FunCoup" id="M3XH77">
    <property type="interactions" value="785"/>
</dbReference>
<protein>
    <submittedName>
        <fullName evidence="4">Cell cycle progression 1</fullName>
    </submittedName>
</protein>
<organism evidence="4 5">
    <name type="scientific">Latimeria chalumnae</name>
    <name type="common">Coelacanth</name>
    <dbReference type="NCBI Taxonomy" id="7897"/>
    <lineage>
        <taxon>Eukaryota</taxon>
        <taxon>Metazoa</taxon>
        <taxon>Chordata</taxon>
        <taxon>Craniata</taxon>
        <taxon>Vertebrata</taxon>
        <taxon>Euteleostomi</taxon>
        <taxon>Coelacanthiformes</taxon>
        <taxon>Coelacanthidae</taxon>
        <taxon>Latimeria</taxon>
    </lineage>
</organism>
<gene>
    <name evidence="4" type="primary">CCPG1</name>
</gene>
<keyword evidence="5" id="KW-1185">Reference proteome</keyword>
<dbReference type="STRING" id="7897.ENSLACP00000022083"/>
<feature type="region of interest" description="Disordered" evidence="3">
    <location>
        <begin position="811"/>
        <end position="853"/>
    </location>
</feature>
<dbReference type="Bgee" id="ENSLACG00000014610">
    <property type="expression patterns" value="Expressed in chordate pharynx and 6 other cell types or tissues"/>
</dbReference>
<dbReference type="eggNOG" id="ENOG502QWDZ">
    <property type="taxonomic scope" value="Eukaryota"/>
</dbReference>
<dbReference type="PANTHER" id="PTHR28638">
    <property type="entry name" value="CELL CYCLE PROGRESSION PROTEIN 1"/>
    <property type="match status" value="1"/>
</dbReference>
<evidence type="ECO:0000256" key="2">
    <source>
        <dbReference type="SAM" id="Coils"/>
    </source>
</evidence>
<dbReference type="EMBL" id="AFYH01071526">
    <property type="status" value="NOT_ANNOTATED_CDS"/>
    <property type="molecule type" value="Genomic_DNA"/>
</dbReference>
<feature type="compositionally biased region" description="Basic and acidic residues" evidence="3">
    <location>
        <begin position="818"/>
        <end position="829"/>
    </location>
</feature>
<dbReference type="Proteomes" id="UP000008672">
    <property type="component" value="Unassembled WGS sequence"/>
</dbReference>
<feature type="compositionally biased region" description="Basic residues" evidence="3">
    <location>
        <begin position="178"/>
        <end position="188"/>
    </location>
</feature>
<feature type="compositionally biased region" description="Basic and acidic residues" evidence="3">
    <location>
        <begin position="593"/>
        <end position="606"/>
    </location>
</feature>
<feature type="compositionally biased region" description="Low complexity" evidence="3">
    <location>
        <begin position="202"/>
        <end position="211"/>
    </location>
</feature>
<proteinExistence type="predicted"/>
<dbReference type="CTD" id="9236"/>
<feature type="region of interest" description="Disordered" evidence="3">
    <location>
        <begin position="591"/>
        <end position="691"/>
    </location>
</feature>
<feature type="region of interest" description="Disordered" evidence="3">
    <location>
        <begin position="147"/>
        <end position="211"/>
    </location>
</feature>
<reference evidence="5" key="1">
    <citation type="submission" date="2011-08" db="EMBL/GenBank/DDBJ databases">
        <title>The draft genome of Latimeria chalumnae.</title>
        <authorList>
            <person name="Di Palma F."/>
            <person name="Alfoldi J."/>
            <person name="Johnson J."/>
            <person name="Berlin A."/>
            <person name="Gnerre S."/>
            <person name="Jaffe D."/>
            <person name="MacCallum I."/>
            <person name="Young S."/>
            <person name="Walker B.J."/>
            <person name="Lander E."/>
            <person name="Lindblad-Toh K."/>
        </authorList>
    </citation>
    <scope>NUCLEOTIDE SEQUENCE [LARGE SCALE GENOMIC DNA]</scope>
    <source>
        <strain evidence="5">Wild caught</strain>
    </source>
</reference>
<dbReference type="Ensembl" id="ENSLACT00000026623.1">
    <property type="protein sequence ID" value="ENSLACP00000022083.1"/>
    <property type="gene ID" value="ENSLACG00000014610.2"/>
</dbReference>
<feature type="region of interest" description="Disordered" evidence="3">
    <location>
        <begin position="506"/>
        <end position="541"/>
    </location>
</feature>
<feature type="compositionally biased region" description="Basic and acidic residues" evidence="3">
    <location>
        <begin position="612"/>
        <end position="670"/>
    </location>
</feature>
<feature type="region of interest" description="Disordered" evidence="3">
    <location>
        <begin position="92"/>
        <end position="111"/>
    </location>
</feature>
<evidence type="ECO:0000256" key="3">
    <source>
        <dbReference type="SAM" id="MobiDB-lite"/>
    </source>
</evidence>
<dbReference type="AlphaFoldDB" id="M3XH77"/>
<evidence type="ECO:0000313" key="5">
    <source>
        <dbReference type="Proteomes" id="UP000008672"/>
    </source>
</evidence>
<dbReference type="OMA" id="LDAFHHW"/>
<evidence type="ECO:0000256" key="1">
    <source>
        <dbReference type="ARBA" id="ARBA00023054"/>
    </source>
</evidence>
<dbReference type="GeneID" id="102367230"/>
<sequence length="876" mass="102453">MSEHSSDSESSCDWTIISHEGSEIETLGSENGVTDNDQQPNSEEACVQEQLNSPLDLNAEGSEKVTESTLEATQELVSSEDIHSVTVVSNKKLDESNNATGANSDDSDIITLDSPLVEEVGVEEEVDVVAEEDKNSEELYLGLSSSSQYTFTPPETGTPLACVEESSSDETSDQFSHTLRRRRVRKRTLSSSETEERPPAEQVQQRQHQRNPQFGSTLNKCILLALVIAISMGFGHFYGTTQIQERQMLVEKIHEIELNGVKDDLYQCQKEQEFIVDKKEAVGQLAEDLQEKQDMVLSLTGLMDKISKENQQLRLTHAELQSQKEELATRLKQTEVEKITFESQQQTFAEENQRLRDSLEHEEQALSLLQEELRKLREQIRNLEDKGAGTESIITENQKLKDQVEEEKQRIRNFLNQKKALVAEAQMLRQELDKERKVTEALQEELDQVRLNQFSKNTEDTEDDLANNLETEDLQARLIELEKKLNFEQQRSDLWERLYIETKEEGDRNDVEKTKKSRGKYSKESKEENKKDDQGRKKSKDTFFGSVKETFDAMKNSTKEFVRHHKEKIKQAKEAVKENLKKFSDSVKTTFRHLKDSTKNMFDKNNGKKRNEKNGKPAQHDEHPFKSKYKQSHDRHKDSQHFRPYEERFKDARKHESVNSETTEKDEHQWKCSHGNECNKDQRNKSHRSKDKFPKGCSSVFECAHLESMNLFNKALDPVTADEFHQLMHSYLKQEVDNFHHWRELEKFINKFFHNGVFRHDQLLFTDFVNDVEDYLEDMVEYQKANNEVFEDLDEYVYRHFFGDTYSKKYGPSRRYKRPSDIKRDDPRCQRHKRKYHQQRPQNQKEDQWNKAGCTSGRHMANVEIELEQMPFDPKY</sequence>
<feature type="region of interest" description="Disordered" evidence="3">
    <location>
        <begin position="1"/>
        <end position="48"/>
    </location>
</feature>
<reference evidence="4" key="3">
    <citation type="submission" date="2025-09" db="UniProtKB">
        <authorList>
            <consortium name="Ensembl"/>
        </authorList>
    </citation>
    <scope>IDENTIFICATION</scope>
</reference>
<accession>M3XH77</accession>
<feature type="compositionally biased region" description="Basic and acidic residues" evidence="3">
    <location>
        <begin position="521"/>
        <end position="536"/>
    </location>
</feature>
<feature type="coiled-coil region" evidence="2">
    <location>
        <begin position="303"/>
        <end position="491"/>
    </location>
</feature>
<name>M3XH77_LATCH</name>
<evidence type="ECO:0000313" key="4">
    <source>
        <dbReference type="Ensembl" id="ENSLACP00000022083.1"/>
    </source>
</evidence>
<keyword evidence="1 2" id="KW-0175">Coiled coil</keyword>
<reference evidence="4" key="2">
    <citation type="submission" date="2025-08" db="UniProtKB">
        <authorList>
            <consortium name="Ensembl"/>
        </authorList>
    </citation>
    <scope>IDENTIFICATION</scope>
</reference>
<dbReference type="EMBL" id="AFYH01071527">
    <property type="status" value="NOT_ANNOTATED_CDS"/>
    <property type="molecule type" value="Genomic_DNA"/>
</dbReference>
<dbReference type="RefSeq" id="XP_064421949.1">
    <property type="nucleotide sequence ID" value="XM_064565879.1"/>
</dbReference>
<feature type="compositionally biased region" description="Polar residues" evidence="3">
    <location>
        <begin position="28"/>
        <end position="42"/>
    </location>
</feature>
<dbReference type="GeneTree" id="ENSGT00940000160497"/>
<dbReference type="InParanoid" id="M3XH77"/>
<dbReference type="PANTHER" id="PTHR28638:SF2">
    <property type="entry name" value="CELL CYCLE PROGRESSION PROTEIN 1"/>
    <property type="match status" value="1"/>
</dbReference>
<dbReference type="InterPro" id="IPR051990">
    <property type="entry name" value="CCPG1/PBIP1"/>
</dbReference>
<dbReference type="GO" id="GO:0016020">
    <property type="term" value="C:membrane"/>
    <property type="evidence" value="ECO:0007669"/>
    <property type="project" value="TreeGrafter"/>
</dbReference>